<evidence type="ECO:0000313" key="3">
    <source>
        <dbReference type="Proteomes" id="UP000646659"/>
    </source>
</evidence>
<dbReference type="InterPro" id="IPR035986">
    <property type="entry name" value="PKD_dom_sf"/>
</dbReference>
<dbReference type="Proteomes" id="UP000646659">
    <property type="component" value="Unassembled WGS sequence"/>
</dbReference>
<accession>A0A842YLX5</accession>
<dbReference type="Pfam" id="PF18911">
    <property type="entry name" value="PKD_4"/>
    <property type="match status" value="1"/>
</dbReference>
<dbReference type="InterPro" id="IPR022409">
    <property type="entry name" value="PKD/Chitinase_dom"/>
</dbReference>
<dbReference type="AlphaFoldDB" id="A0A842YLX5"/>
<name>A0A842YLX5_METTF</name>
<dbReference type="Pfam" id="PF07705">
    <property type="entry name" value="CARDB"/>
    <property type="match status" value="1"/>
</dbReference>
<protein>
    <submittedName>
        <fullName evidence="2">Lysyl endopeptidase</fullName>
    </submittedName>
</protein>
<evidence type="ECO:0000259" key="1">
    <source>
        <dbReference type="PROSITE" id="PS50093"/>
    </source>
</evidence>
<gene>
    <name evidence="2" type="ORF">DNK57_06155</name>
</gene>
<dbReference type="InterPro" id="IPR011635">
    <property type="entry name" value="CARDB"/>
</dbReference>
<dbReference type="OrthoDB" id="103676at2157"/>
<dbReference type="PROSITE" id="PS50093">
    <property type="entry name" value="PKD"/>
    <property type="match status" value="1"/>
</dbReference>
<dbReference type="InterPro" id="IPR013783">
    <property type="entry name" value="Ig-like_fold"/>
</dbReference>
<dbReference type="SMART" id="SM00089">
    <property type="entry name" value="PKD"/>
    <property type="match status" value="1"/>
</dbReference>
<proteinExistence type="predicted"/>
<comment type="caution">
    <text evidence="2">The sequence shown here is derived from an EMBL/GenBank/DDBJ whole genome shotgun (WGS) entry which is preliminary data.</text>
</comment>
<organism evidence="2 3">
    <name type="scientific">Methanothermobacter thermautotrophicus</name>
    <name type="common">Methanobacterium thermoformicicum</name>
    <dbReference type="NCBI Taxonomy" id="145262"/>
    <lineage>
        <taxon>Archaea</taxon>
        <taxon>Methanobacteriati</taxon>
        <taxon>Methanobacteriota</taxon>
        <taxon>Methanomada group</taxon>
        <taxon>Methanobacteria</taxon>
        <taxon>Methanobacteriales</taxon>
        <taxon>Methanobacteriaceae</taxon>
        <taxon>Methanothermobacter</taxon>
    </lineage>
</organism>
<reference evidence="2" key="1">
    <citation type="submission" date="2018-06" db="EMBL/GenBank/DDBJ databases">
        <title>Draft genome sequence of Methanothermobacter thermautotrophicus Strain WHS, a thermophilic, hydrogenotrophic methanogen isolated from Washburn Hot Springs in Yellowstone National Park, USA.</title>
        <authorList>
            <person name="Mckay L.J."/>
            <person name="Klingelsmith K."/>
            <person name="Inskeep W.P."/>
            <person name="Fields M.W."/>
        </authorList>
    </citation>
    <scope>NUCLEOTIDE SEQUENCE</scope>
    <source>
        <strain evidence="2">WHS</strain>
    </source>
</reference>
<sequence>MRMMKIPGFMLAALIIASVITLPVAEAHILIIADSLSDSPDMYDEAKKVATTLKNRGYQVLELYRSNATVKNILKGMYGADAVIYAGHGGYMAGHYDGRGGNATPPFSLVARDGHIWGAGDMMMVNGTTFYAPFKEGIPAILLHACFSTGWVEEYEVKNPVETVYNFARMFTGAGANYYATAWDGAEIIYDFLNGARNFYEANQQNYEVINQSTECNGTLIWRNDHGYAAFVGDWNGTFPRVNETTPYDDAAAEEWYITKNRPSFTGSKPVADFTYAYCGSTSIRTFAFTSTSYDPDGDELTLKWNFGDGSTATGPDVTHTYSSEGYYTVSLTATDPHGLISVKKKTLTVGNPKPDLVVTGIRKSGSTLYIYIRNQGTVAARNFYTRVWYGSYSTKNYRQVYTGTLNPGASTTLKIYYKYYRGTVKVDYYNRVAEKSETNNLRKF</sequence>
<dbReference type="EMBL" id="QKOF01000006">
    <property type="protein sequence ID" value="MBE2900379.1"/>
    <property type="molecule type" value="Genomic_DNA"/>
</dbReference>
<dbReference type="SUPFAM" id="SSF49299">
    <property type="entry name" value="PKD domain"/>
    <property type="match status" value="1"/>
</dbReference>
<dbReference type="Gene3D" id="2.60.40.10">
    <property type="entry name" value="Immunoglobulins"/>
    <property type="match status" value="2"/>
</dbReference>
<dbReference type="InterPro" id="IPR000601">
    <property type="entry name" value="PKD_dom"/>
</dbReference>
<evidence type="ECO:0000313" key="2">
    <source>
        <dbReference type="EMBL" id="MBE2900379.1"/>
    </source>
</evidence>
<feature type="domain" description="PKD" evidence="1">
    <location>
        <begin position="298"/>
        <end position="350"/>
    </location>
</feature>
<dbReference type="CDD" id="cd00146">
    <property type="entry name" value="PKD"/>
    <property type="match status" value="1"/>
</dbReference>